<reference evidence="1 2" key="1">
    <citation type="submission" date="2013-04" db="EMBL/GenBank/DDBJ databases">
        <title>Draft genome of the heavy metal tolerant bacterium Lysinibacillus sphaericus strain OT4b.31.</title>
        <authorList>
            <person name="Pena-Montenegro T.D."/>
            <person name="Dussan J."/>
        </authorList>
    </citation>
    <scope>NUCLEOTIDE SEQUENCE [LARGE SCALE GENOMIC DNA]</scope>
    <source>
        <strain evidence="1 2">OT4b.31</strain>
    </source>
</reference>
<dbReference type="eggNOG" id="COG3501">
    <property type="taxonomic scope" value="Bacteria"/>
</dbReference>
<sequence length="94" mass="10799">MEKLSATSYTIAKDRSIYLHTLHNDIERPMEERDTVSYIIESKKTLALGDRVLIQNKELVVAKSMARMQRGVLSYEYHLMSETGIRNGRLSIPS</sequence>
<name>R7Z7J4_LYSSH</name>
<organism evidence="1 2">
    <name type="scientific">Lysinibacillus sphaericus OT4b.31</name>
    <dbReference type="NCBI Taxonomy" id="1285586"/>
    <lineage>
        <taxon>Bacteria</taxon>
        <taxon>Bacillati</taxon>
        <taxon>Bacillota</taxon>
        <taxon>Bacilli</taxon>
        <taxon>Bacillales</taxon>
        <taxon>Bacillaceae</taxon>
        <taxon>Lysinibacillus</taxon>
    </lineage>
</organism>
<evidence type="ECO:0000313" key="1">
    <source>
        <dbReference type="EMBL" id="EON70107.1"/>
    </source>
</evidence>
<proteinExistence type="predicted"/>
<protein>
    <submittedName>
        <fullName evidence="1">Uncharacterized protein</fullName>
    </submittedName>
</protein>
<accession>R7Z7J4</accession>
<gene>
    <name evidence="1" type="ORF">H131_23154</name>
</gene>
<evidence type="ECO:0000313" key="2">
    <source>
        <dbReference type="Proteomes" id="UP000013911"/>
    </source>
</evidence>
<dbReference type="AlphaFoldDB" id="R7Z7J4"/>
<comment type="caution">
    <text evidence="1">The sequence shown here is derived from an EMBL/GenBank/DDBJ whole genome shotgun (WGS) entry which is preliminary data.</text>
</comment>
<dbReference type="HOGENOM" id="CLU_2404645_0_0_9"/>
<dbReference type="Proteomes" id="UP000013911">
    <property type="component" value="Unassembled WGS sequence"/>
</dbReference>
<feature type="non-terminal residue" evidence="1">
    <location>
        <position position="94"/>
    </location>
</feature>
<dbReference type="EMBL" id="AQPX01000085">
    <property type="protein sequence ID" value="EON70107.1"/>
    <property type="molecule type" value="Genomic_DNA"/>
</dbReference>